<evidence type="ECO:0000313" key="2">
    <source>
        <dbReference type="EMBL" id="NEG78194.1"/>
    </source>
</evidence>
<dbReference type="SMART" id="SM00347">
    <property type="entry name" value="HTH_MARR"/>
    <property type="match status" value="1"/>
</dbReference>
<dbReference type="PANTHER" id="PTHR37318">
    <property type="entry name" value="BSL7504 PROTEIN"/>
    <property type="match status" value="1"/>
</dbReference>
<keyword evidence="3" id="KW-1185">Reference proteome</keyword>
<organism evidence="2 3">
    <name type="scientific">Bifidobacterium avesanii</name>
    <dbReference type="NCBI Taxonomy" id="1798157"/>
    <lineage>
        <taxon>Bacteria</taxon>
        <taxon>Bacillati</taxon>
        <taxon>Actinomycetota</taxon>
        <taxon>Actinomycetes</taxon>
        <taxon>Bifidobacteriales</taxon>
        <taxon>Bifidobacteriaceae</taxon>
        <taxon>Bifidobacterium</taxon>
    </lineage>
</organism>
<proteinExistence type="predicted"/>
<dbReference type="Proteomes" id="UP000469763">
    <property type="component" value="Unassembled WGS sequence"/>
</dbReference>
<comment type="caution">
    <text evidence="2">The sequence shown here is derived from an EMBL/GenBank/DDBJ whole genome shotgun (WGS) entry which is preliminary data.</text>
</comment>
<dbReference type="GO" id="GO:0003700">
    <property type="term" value="F:DNA-binding transcription factor activity"/>
    <property type="evidence" value="ECO:0007669"/>
    <property type="project" value="InterPro"/>
</dbReference>
<evidence type="ECO:0000313" key="3">
    <source>
        <dbReference type="Proteomes" id="UP000469763"/>
    </source>
</evidence>
<dbReference type="AlphaFoldDB" id="A0A7K3THM4"/>
<dbReference type="InterPro" id="IPR027395">
    <property type="entry name" value="WH_DNA-bd_dom"/>
</dbReference>
<gene>
    <name evidence="2" type="ORF">GFD22_04280</name>
</gene>
<dbReference type="InterPro" id="IPR036390">
    <property type="entry name" value="WH_DNA-bd_sf"/>
</dbReference>
<dbReference type="Pfam" id="PF13601">
    <property type="entry name" value="HTH_34"/>
    <property type="match status" value="1"/>
</dbReference>
<dbReference type="InterPro" id="IPR000835">
    <property type="entry name" value="HTH_MarR-typ"/>
</dbReference>
<reference evidence="2 3" key="1">
    <citation type="submission" date="2019-10" db="EMBL/GenBank/DDBJ databases">
        <title>Bifidobacterium from non-human primates.</title>
        <authorList>
            <person name="Modesto M."/>
        </authorList>
    </citation>
    <scope>NUCLEOTIDE SEQUENCE [LARGE SCALE GENOMIC DNA]</scope>
    <source>
        <strain evidence="2 3">TREC</strain>
    </source>
</reference>
<dbReference type="SUPFAM" id="SSF46785">
    <property type="entry name" value="Winged helix' DNA-binding domain"/>
    <property type="match status" value="1"/>
</dbReference>
<feature type="domain" description="HTH marR-type" evidence="1">
    <location>
        <begin position="3"/>
        <end position="103"/>
    </location>
</feature>
<accession>A0A7K3THM4</accession>
<evidence type="ECO:0000259" key="1">
    <source>
        <dbReference type="SMART" id="SM00347"/>
    </source>
</evidence>
<dbReference type="CDD" id="cd00090">
    <property type="entry name" value="HTH_ARSR"/>
    <property type="match status" value="1"/>
</dbReference>
<dbReference type="RefSeq" id="WP_152351122.1">
    <property type="nucleotide sequence ID" value="NZ_WBSN01000023.1"/>
</dbReference>
<protein>
    <submittedName>
        <fullName evidence="2">ArsR family transcriptional regulator</fullName>
    </submittedName>
</protein>
<dbReference type="Gene3D" id="1.10.10.10">
    <property type="entry name" value="Winged helix-like DNA-binding domain superfamily/Winged helix DNA-binding domain"/>
    <property type="match status" value="1"/>
</dbReference>
<name>A0A7K3THM4_9BIFI</name>
<dbReference type="EMBL" id="WHZY01000005">
    <property type="protein sequence ID" value="NEG78194.1"/>
    <property type="molecule type" value="Genomic_DNA"/>
</dbReference>
<dbReference type="PANTHER" id="PTHR37318:SF1">
    <property type="entry name" value="BSL7504 PROTEIN"/>
    <property type="match status" value="1"/>
</dbReference>
<dbReference type="InterPro" id="IPR036388">
    <property type="entry name" value="WH-like_DNA-bd_sf"/>
</dbReference>
<sequence>MTEELDPLIHATSRLRIMTTLASIDDGASLSFAKLSDLLGMTAGNLSVHLTKLEQAGYVTIEKTFEGRKPATYAAITPAGRKAFDGYLAALKALLAPVQGAEADF</sequence>
<dbReference type="InterPro" id="IPR011991">
    <property type="entry name" value="ArsR-like_HTH"/>
</dbReference>
<dbReference type="OrthoDB" id="4952043at2"/>